<evidence type="ECO:0000256" key="5">
    <source>
        <dbReference type="ARBA" id="ARBA00022879"/>
    </source>
</evidence>
<evidence type="ECO:0000256" key="9">
    <source>
        <dbReference type="ARBA" id="ARBA00023311"/>
    </source>
</evidence>
<keyword evidence="3 10" id="KW-0946">Virion</keyword>
<keyword evidence="7 10" id="KW-0472">Membrane</keyword>
<evidence type="ECO:0000256" key="3">
    <source>
        <dbReference type="ARBA" id="ARBA00022844"/>
    </source>
</evidence>
<feature type="transmembrane region" description="Helical" evidence="10">
    <location>
        <begin position="43"/>
        <end position="61"/>
    </location>
</feature>
<dbReference type="EMBL" id="KY370045">
    <property type="protein sequence ID" value="ATP66740.1"/>
    <property type="molecule type" value="Genomic_RNA"/>
</dbReference>
<keyword evidence="2 10" id="KW-1040">Host Golgi apparatus</keyword>
<dbReference type="CDD" id="cd21564">
    <property type="entry name" value="alphaCoV_M"/>
    <property type="match status" value="1"/>
</dbReference>
<evidence type="ECO:0000256" key="10">
    <source>
        <dbReference type="RuleBase" id="RU363118"/>
    </source>
</evidence>
<keyword evidence="9 10" id="KW-0468">Viral matrix protein</keyword>
<evidence type="ECO:0000256" key="2">
    <source>
        <dbReference type="ARBA" id="ARBA00022812"/>
    </source>
</evidence>
<keyword evidence="8" id="KW-0325">Glycoprotein</keyword>
<dbReference type="GO" id="GO:0019031">
    <property type="term" value="C:viral envelope"/>
    <property type="evidence" value="ECO:0007669"/>
    <property type="project" value="UniProtKB-KW"/>
</dbReference>
<evidence type="ECO:0000313" key="11">
    <source>
        <dbReference type="EMBL" id="ATP66740.1"/>
    </source>
</evidence>
<evidence type="ECO:0000256" key="4">
    <source>
        <dbReference type="ARBA" id="ARBA00022870"/>
    </source>
</evidence>
<protein>
    <recommendedName>
        <fullName evidence="10">Membrane protein</fullName>
        <shortName evidence="10">M protein</shortName>
    </recommendedName>
    <alternativeName>
        <fullName evidence="10">E1 glycoprotein</fullName>
    </alternativeName>
    <alternativeName>
        <fullName evidence="10">Matrix glycoprotein</fullName>
    </alternativeName>
    <alternativeName>
        <fullName evidence="10">Membrane glycoprotein</fullName>
    </alternativeName>
</protein>
<dbReference type="InterPro" id="IPR042551">
    <property type="entry name" value="ALPHA_CORONA_M"/>
</dbReference>
<feature type="transmembrane region" description="Helical" evidence="10">
    <location>
        <begin position="100"/>
        <end position="121"/>
    </location>
</feature>
<name>A0A2H4MWY4_9NIDO</name>
<dbReference type="InterPro" id="IPR002574">
    <property type="entry name" value="M_CoV"/>
</dbReference>
<comment type="subcellular location">
    <subcellularLocation>
        <location evidence="10">Host Golgi apparatus membrane</location>
        <topology evidence="10">Multi-pass membrane protein</topology>
    </subcellularLocation>
    <subcellularLocation>
        <location evidence="10">Virion membrane</location>
        <topology evidence="10">Multi-pass membrane protein</topology>
    </subcellularLocation>
</comment>
<feature type="transmembrane region" description="Helical" evidence="10">
    <location>
        <begin position="68"/>
        <end position="88"/>
    </location>
</feature>
<keyword evidence="1 10" id="KW-0812">Transmembrane</keyword>
<comment type="subunit">
    <text evidence="10">Homomultimer. Interacts with envelope E protein in the budding compartment of the host cell, which is located between endoplasmic reticulum and the Golgi complex. Forms a complex with HE and S proteins. Interacts with nucleocapsid N protein. This interaction probably participates in RNA packaging into the virus.</text>
</comment>
<comment type="function">
    <text evidence="10">Component of the viral envelope that plays a central role in virus morphogenesis and assembly via its interactions with other viral proteins.</text>
</comment>
<gene>
    <name evidence="10" type="primary">M</name>
</gene>
<evidence type="ECO:0000256" key="7">
    <source>
        <dbReference type="ARBA" id="ARBA00023136"/>
    </source>
</evidence>
<evidence type="ECO:0000256" key="6">
    <source>
        <dbReference type="ARBA" id="ARBA00022989"/>
    </source>
</evidence>
<sequence>MVLFCEFNTSYSADGCSACEAQGCTGSGVTSASITWHLLNWNFSWSVILTVFVAVLQYGNLKYSMLLYILKMIIMWLLWPVVIALTIFDAIETFKQERYVMFGFSIALGVVTLILWIMYFVNSFRLYRRTGSWWSFNPETNAIICVSVMGRNITMPTPVCPTGITLTLLSGTLYVEGQRAATGVNLDNLPNYVTVAKPGVTIVYHRVGKSIRVSTATGWMYYVKSKAGDYSAYSSGGSLSDQEQLLHMV</sequence>
<dbReference type="GO" id="GO:0016020">
    <property type="term" value="C:membrane"/>
    <property type="evidence" value="ECO:0007669"/>
    <property type="project" value="InterPro"/>
</dbReference>
<dbReference type="GO" id="GO:0044178">
    <property type="term" value="C:host cell Golgi membrane"/>
    <property type="evidence" value="ECO:0007669"/>
    <property type="project" value="UniProtKB-SubCell"/>
</dbReference>
<keyword evidence="6 10" id="KW-1133">Transmembrane helix</keyword>
<dbReference type="GO" id="GO:0055036">
    <property type="term" value="C:virion membrane"/>
    <property type="evidence" value="ECO:0007669"/>
    <property type="project" value="UniProtKB-SubCell"/>
</dbReference>
<organism evidence="11">
    <name type="scientific">Rodent coronavirus</name>
    <dbReference type="NCBI Taxonomy" id="2050018"/>
    <lineage>
        <taxon>Viruses</taxon>
        <taxon>Riboviria</taxon>
        <taxon>Orthornavirae</taxon>
        <taxon>Pisuviricota</taxon>
        <taxon>Pisoniviricetes</taxon>
        <taxon>Nidovirales</taxon>
        <taxon>Cornidovirineae</taxon>
        <taxon>Coronaviridae</taxon>
        <taxon>Coronavirinae</taxon>
    </lineage>
</organism>
<evidence type="ECO:0000256" key="1">
    <source>
        <dbReference type="ARBA" id="ARBA00022692"/>
    </source>
</evidence>
<dbReference type="PROSITE" id="PS51927">
    <property type="entry name" value="COV_M"/>
    <property type="match status" value="1"/>
</dbReference>
<evidence type="ECO:0000256" key="8">
    <source>
        <dbReference type="ARBA" id="ARBA00023180"/>
    </source>
</evidence>
<accession>A0A2H4MWY4</accession>
<dbReference type="Pfam" id="PF01635">
    <property type="entry name" value="CoV_M"/>
    <property type="match status" value="1"/>
</dbReference>
<keyword evidence="5 10" id="KW-0261">Viral envelope protein</keyword>
<dbReference type="GO" id="GO:0039660">
    <property type="term" value="F:structural constituent of virion"/>
    <property type="evidence" value="ECO:0007669"/>
    <property type="project" value="UniProtKB-KW"/>
</dbReference>
<reference evidence="11" key="1">
    <citation type="journal article" date="2018" name="Microbiome">
        <title>Comparative analysis of rodent and small mammal viromes to better understand the wildlife origin of emerging infectious diseases.</title>
        <authorList>
            <person name="Wu Z."/>
            <person name="Lu L."/>
            <person name="Du J."/>
            <person name="Yang L."/>
            <person name="Ren X."/>
            <person name="Liu B."/>
            <person name="Jiang J."/>
            <person name="Yang J."/>
            <person name="Dong J."/>
            <person name="Sun L."/>
            <person name="Zhu Y."/>
            <person name="Li Y."/>
            <person name="Zheng D."/>
            <person name="Zhang C."/>
            <person name="Su H."/>
            <person name="Zheng Y."/>
            <person name="Zhou H."/>
            <person name="Zhu G."/>
            <person name="Li H."/>
            <person name="Chmura A."/>
            <person name="Yang F."/>
            <person name="Daszak P."/>
            <person name="Wang J."/>
            <person name="Liu Q."/>
            <person name="Jin Q."/>
        </authorList>
    </citation>
    <scope>NUCLEOTIDE SEQUENCE</scope>
    <source>
        <strain evidence="11">RtMruf-CoV-1/JL2014</strain>
    </source>
</reference>
<keyword evidence="4 10" id="KW-1043">Host membrane</keyword>
<proteinExistence type="predicted"/>